<dbReference type="InterPro" id="IPR051257">
    <property type="entry name" value="Diverse_CBS-Domain"/>
</dbReference>
<dbReference type="InterPro" id="IPR000644">
    <property type="entry name" value="CBS_dom"/>
</dbReference>
<keyword evidence="5" id="KW-1185">Reference proteome</keyword>
<evidence type="ECO:0000313" key="5">
    <source>
        <dbReference type="Proteomes" id="UP001237207"/>
    </source>
</evidence>
<proteinExistence type="predicted"/>
<feature type="domain" description="CBS" evidence="3">
    <location>
        <begin position="78"/>
        <end position="136"/>
    </location>
</feature>
<dbReference type="Proteomes" id="UP001237207">
    <property type="component" value="Unassembled WGS sequence"/>
</dbReference>
<dbReference type="InterPro" id="IPR046342">
    <property type="entry name" value="CBS_dom_sf"/>
</dbReference>
<name>A0AAJ1SYB5_9BACI</name>
<sequence>MIIEEIMKKDLITLQPDATIKTALHLLRTNKIRHIPVIDNNLKLIGLISDRDIKEAIPSILQKESQEDLLSKPIHLFMKKDVITGHPLDFVEDVAVIFYEHNIGCLPILNEDQLVGIVTETDVMRTFVELTGANQPGSRFEIKVPNKAGVLYEVVKIIKKRNSMIHSVLVYPDKSDDRYKILVFRVRTMNPVGTIDDLKKDGYMVLWPNMPGISS</sequence>
<dbReference type="EMBL" id="JAUSUC010000013">
    <property type="protein sequence ID" value="MDQ0215029.1"/>
    <property type="molecule type" value="Genomic_DNA"/>
</dbReference>
<organism evidence="4 5">
    <name type="scientific">Oikeobacillus pervagus</name>
    <dbReference type="NCBI Taxonomy" id="1325931"/>
    <lineage>
        <taxon>Bacteria</taxon>
        <taxon>Bacillati</taxon>
        <taxon>Bacillota</taxon>
        <taxon>Bacilli</taxon>
        <taxon>Bacillales</taxon>
        <taxon>Bacillaceae</taxon>
        <taxon>Oikeobacillus</taxon>
    </lineage>
</organism>
<dbReference type="InterPro" id="IPR045865">
    <property type="entry name" value="ACT-like_dom_sf"/>
</dbReference>
<dbReference type="CDD" id="cd04883">
    <property type="entry name" value="ACT_AcuB"/>
    <property type="match status" value="1"/>
</dbReference>
<dbReference type="PANTHER" id="PTHR43080:SF2">
    <property type="entry name" value="CBS DOMAIN-CONTAINING PROTEIN"/>
    <property type="match status" value="1"/>
</dbReference>
<comment type="caution">
    <text evidence="4">The sequence shown here is derived from an EMBL/GenBank/DDBJ whole genome shotgun (WGS) entry which is preliminary data.</text>
</comment>
<dbReference type="CDD" id="cd04584">
    <property type="entry name" value="CBS_pair_AcuB_like"/>
    <property type="match status" value="1"/>
</dbReference>
<dbReference type="RefSeq" id="WP_307257029.1">
    <property type="nucleotide sequence ID" value="NZ_JAUSUC010000013.1"/>
</dbReference>
<evidence type="ECO:0000259" key="3">
    <source>
        <dbReference type="PROSITE" id="PS51371"/>
    </source>
</evidence>
<reference evidence="4" key="1">
    <citation type="submission" date="2023-07" db="EMBL/GenBank/DDBJ databases">
        <title>Genomic Encyclopedia of Type Strains, Phase IV (KMG-IV): sequencing the most valuable type-strain genomes for metagenomic binning, comparative biology and taxonomic classification.</title>
        <authorList>
            <person name="Goeker M."/>
        </authorList>
    </citation>
    <scope>NUCLEOTIDE SEQUENCE</scope>
    <source>
        <strain evidence="4">DSM 23947</strain>
    </source>
</reference>
<feature type="domain" description="CBS" evidence="3">
    <location>
        <begin position="7"/>
        <end position="64"/>
    </location>
</feature>
<protein>
    <submittedName>
        <fullName evidence="4">Acetoin utilization protein AcuB</fullName>
    </submittedName>
</protein>
<dbReference type="SMART" id="SM00116">
    <property type="entry name" value="CBS"/>
    <property type="match status" value="2"/>
</dbReference>
<dbReference type="PANTHER" id="PTHR43080">
    <property type="entry name" value="CBS DOMAIN-CONTAINING PROTEIN CBSX3, MITOCHONDRIAL"/>
    <property type="match status" value="1"/>
</dbReference>
<keyword evidence="1 2" id="KW-0129">CBS domain</keyword>
<dbReference type="AlphaFoldDB" id="A0AAJ1SYB5"/>
<evidence type="ECO:0000256" key="1">
    <source>
        <dbReference type="ARBA" id="ARBA00023122"/>
    </source>
</evidence>
<evidence type="ECO:0000256" key="2">
    <source>
        <dbReference type="PROSITE-ProRule" id="PRU00703"/>
    </source>
</evidence>
<evidence type="ECO:0000313" key="4">
    <source>
        <dbReference type="EMBL" id="MDQ0215029.1"/>
    </source>
</evidence>
<dbReference type="Pfam" id="PF00571">
    <property type="entry name" value="CBS"/>
    <property type="match status" value="2"/>
</dbReference>
<dbReference type="PROSITE" id="PS51371">
    <property type="entry name" value="CBS"/>
    <property type="match status" value="2"/>
</dbReference>
<accession>A0AAJ1SYB5</accession>
<dbReference type="SUPFAM" id="SSF55021">
    <property type="entry name" value="ACT-like"/>
    <property type="match status" value="1"/>
</dbReference>
<dbReference type="SUPFAM" id="SSF54631">
    <property type="entry name" value="CBS-domain pair"/>
    <property type="match status" value="1"/>
</dbReference>
<gene>
    <name evidence="4" type="ORF">J2S13_001428</name>
</gene>
<dbReference type="Gene3D" id="3.10.580.10">
    <property type="entry name" value="CBS-domain"/>
    <property type="match status" value="1"/>
</dbReference>